<dbReference type="AlphaFoldDB" id="A0A9Q1JQQ3"/>
<reference evidence="1" key="1">
    <citation type="submission" date="2022-04" db="EMBL/GenBank/DDBJ databases">
        <title>Carnegiea gigantea Genome sequencing and assembly v2.</title>
        <authorList>
            <person name="Copetti D."/>
            <person name="Sanderson M.J."/>
            <person name="Burquez A."/>
            <person name="Wojciechowski M.F."/>
        </authorList>
    </citation>
    <scope>NUCLEOTIDE SEQUENCE</scope>
    <source>
        <strain evidence="1">SGP5-SGP5p</strain>
        <tissue evidence="1">Aerial part</tissue>
    </source>
</reference>
<name>A0A9Q1JQQ3_9CARY</name>
<dbReference type="EMBL" id="JAKOGI010000907">
    <property type="protein sequence ID" value="KAJ8429326.1"/>
    <property type="molecule type" value="Genomic_DNA"/>
</dbReference>
<dbReference type="Proteomes" id="UP001153076">
    <property type="component" value="Unassembled WGS sequence"/>
</dbReference>
<organism evidence="1 2">
    <name type="scientific">Carnegiea gigantea</name>
    <dbReference type="NCBI Taxonomy" id="171969"/>
    <lineage>
        <taxon>Eukaryota</taxon>
        <taxon>Viridiplantae</taxon>
        <taxon>Streptophyta</taxon>
        <taxon>Embryophyta</taxon>
        <taxon>Tracheophyta</taxon>
        <taxon>Spermatophyta</taxon>
        <taxon>Magnoliopsida</taxon>
        <taxon>eudicotyledons</taxon>
        <taxon>Gunneridae</taxon>
        <taxon>Pentapetalae</taxon>
        <taxon>Caryophyllales</taxon>
        <taxon>Cactineae</taxon>
        <taxon>Cactaceae</taxon>
        <taxon>Cactoideae</taxon>
        <taxon>Echinocereeae</taxon>
        <taxon>Carnegiea</taxon>
    </lineage>
</organism>
<dbReference type="OrthoDB" id="1300189at2759"/>
<sequence length="371" mass="42556">MPLNPSIKLGIRVLRSSAHNMLDEMPDSDSLISHVLFKTFSTSQALVHSLSQEKWCKHFREWFKCEGISQACQGLTNEHSCSLVARGREDDDLDLHNPRYTNVHSRELEDTDETHTPQIGKEMNINANETETLQTRKERHSNAMRWNHTMNIFFCICMICGLIGEIQHHKIEKDFMVGFGSCTSRLQKEEWHWLIIEIYSKDPYKKASARNSANRGNYKKERFHRTRSKPHRQVAQRVFKSKSRDSVVGYGGGVKAKDIRGPSRKKNGVLVDRVTTVKAENENLWNHVESVEAEMGKLKDWVSKWLNITIPPCTTIENGNAGQKPNANELKLLMLHISGKIHEDAGSSFQVLLLFHYLATRCKIISFSLCL</sequence>
<accession>A0A9Q1JQQ3</accession>
<protein>
    <submittedName>
        <fullName evidence="1">Uncharacterized protein</fullName>
    </submittedName>
</protein>
<evidence type="ECO:0000313" key="2">
    <source>
        <dbReference type="Proteomes" id="UP001153076"/>
    </source>
</evidence>
<proteinExistence type="predicted"/>
<comment type="caution">
    <text evidence="1">The sequence shown here is derived from an EMBL/GenBank/DDBJ whole genome shotgun (WGS) entry which is preliminary data.</text>
</comment>
<keyword evidence="2" id="KW-1185">Reference proteome</keyword>
<gene>
    <name evidence="1" type="ORF">Cgig2_025562</name>
</gene>
<evidence type="ECO:0000313" key="1">
    <source>
        <dbReference type="EMBL" id="KAJ8429326.1"/>
    </source>
</evidence>